<dbReference type="GO" id="GO:0030246">
    <property type="term" value="F:carbohydrate binding"/>
    <property type="evidence" value="ECO:0007669"/>
    <property type="project" value="UniProtKB-ARBA"/>
</dbReference>
<dbReference type="Proteomes" id="UP000326546">
    <property type="component" value="Chromosome"/>
</dbReference>
<dbReference type="SUPFAM" id="SSF53822">
    <property type="entry name" value="Periplasmic binding protein-like I"/>
    <property type="match status" value="1"/>
</dbReference>
<reference evidence="5 6" key="1">
    <citation type="submission" date="2019-09" db="EMBL/GenBank/DDBJ databases">
        <title>Serinicoccus pratensis sp. nov., isolated from meadow soil.</title>
        <authorList>
            <person name="Zhang W."/>
        </authorList>
    </citation>
    <scope>NUCLEOTIDE SEQUENCE [LARGE SCALE GENOMIC DNA]</scope>
    <source>
        <strain evidence="5 6">W204</strain>
    </source>
</reference>
<evidence type="ECO:0000259" key="4">
    <source>
        <dbReference type="Pfam" id="PF13407"/>
    </source>
</evidence>
<evidence type="ECO:0000256" key="2">
    <source>
        <dbReference type="ARBA" id="ARBA00007639"/>
    </source>
</evidence>
<dbReference type="KEGG" id="serw:FY030_14480"/>
<keyword evidence="3" id="KW-0732">Signal</keyword>
<protein>
    <submittedName>
        <fullName evidence="5">Sugar ABC transporter substrate-binding protein</fullName>
    </submittedName>
</protein>
<proteinExistence type="inferred from homology"/>
<accession>A0A5J6V7E0</accession>
<dbReference type="PROSITE" id="PS51257">
    <property type="entry name" value="PROKAR_LIPOPROTEIN"/>
    <property type="match status" value="1"/>
</dbReference>
<evidence type="ECO:0000313" key="5">
    <source>
        <dbReference type="EMBL" id="QFG69745.1"/>
    </source>
</evidence>
<dbReference type="AlphaFoldDB" id="A0A5J6V7E0"/>
<organism evidence="5 6">
    <name type="scientific">Ornithinimicrobium pratense</name>
    <dbReference type="NCBI Taxonomy" id="2593973"/>
    <lineage>
        <taxon>Bacteria</taxon>
        <taxon>Bacillati</taxon>
        <taxon>Actinomycetota</taxon>
        <taxon>Actinomycetes</taxon>
        <taxon>Micrococcales</taxon>
        <taxon>Ornithinimicrobiaceae</taxon>
        <taxon>Ornithinimicrobium</taxon>
    </lineage>
</organism>
<dbReference type="Pfam" id="PF13407">
    <property type="entry name" value="Peripla_BP_4"/>
    <property type="match status" value="1"/>
</dbReference>
<dbReference type="PANTHER" id="PTHR46847">
    <property type="entry name" value="D-ALLOSE-BINDING PERIPLASMIC PROTEIN-RELATED"/>
    <property type="match status" value="1"/>
</dbReference>
<dbReference type="OrthoDB" id="9813037at2"/>
<sequence>MTIRSAMTAATVAGATAIALVGCADDSSDNGSAGSADSNGDGARHELSIGWVPANTTGVFNTATSYFEAAVAEANENGFDIDLTVQAPTGGEANSAGFQQIIENLISTDVDVIVVSPGDSEAIKPAVRAANDAGIPVVYVNLLDDPDDVDVSAFVGFDNVDAGRISAYSVLDYFGGPGVLGAGEKVEVAEEDYLDLAFWEELYADADLSDVEVSGALIEGVKGTIYSNQRLQGFNEVMELAPGVEVVTTLAGDWDRQVGADAAAAIITRYEELDFIWAASNEMALGASSILKGADRLDVNADNGEPTPGLTALFTNDNTGESTDAIRAGDIIAETSHGFADWGWVGTQVAVELACGLEAERFNDIRPRTVYVGNADQFYPEPSLPEIDWAEIAESCDAS</sequence>
<feature type="domain" description="Periplasmic binding protein" evidence="4">
    <location>
        <begin position="50"/>
        <end position="356"/>
    </location>
</feature>
<evidence type="ECO:0000313" key="6">
    <source>
        <dbReference type="Proteomes" id="UP000326546"/>
    </source>
</evidence>
<dbReference type="Gene3D" id="3.40.50.2300">
    <property type="match status" value="2"/>
</dbReference>
<dbReference type="GO" id="GO:0030313">
    <property type="term" value="C:cell envelope"/>
    <property type="evidence" value="ECO:0007669"/>
    <property type="project" value="UniProtKB-SubCell"/>
</dbReference>
<gene>
    <name evidence="5" type="ORF">FY030_14480</name>
</gene>
<dbReference type="CDD" id="cd01536">
    <property type="entry name" value="PBP1_ABC_sugar_binding-like"/>
    <property type="match status" value="1"/>
</dbReference>
<comment type="subcellular location">
    <subcellularLocation>
        <location evidence="1">Cell envelope</location>
    </subcellularLocation>
</comment>
<evidence type="ECO:0000256" key="1">
    <source>
        <dbReference type="ARBA" id="ARBA00004196"/>
    </source>
</evidence>
<evidence type="ECO:0000256" key="3">
    <source>
        <dbReference type="ARBA" id="ARBA00022729"/>
    </source>
</evidence>
<dbReference type="EMBL" id="CP044427">
    <property type="protein sequence ID" value="QFG69745.1"/>
    <property type="molecule type" value="Genomic_DNA"/>
</dbReference>
<dbReference type="InterPro" id="IPR028082">
    <property type="entry name" value="Peripla_BP_I"/>
</dbReference>
<dbReference type="PANTHER" id="PTHR46847:SF1">
    <property type="entry name" value="D-ALLOSE-BINDING PERIPLASMIC PROTEIN-RELATED"/>
    <property type="match status" value="1"/>
</dbReference>
<name>A0A5J6V7E0_9MICO</name>
<comment type="similarity">
    <text evidence="2">Belongs to the bacterial solute-binding protein 2 family.</text>
</comment>
<dbReference type="InterPro" id="IPR025997">
    <property type="entry name" value="SBP_2_dom"/>
</dbReference>
<keyword evidence="6" id="KW-1185">Reference proteome</keyword>